<evidence type="ECO:0000256" key="1">
    <source>
        <dbReference type="ARBA" id="ARBA00004141"/>
    </source>
</evidence>
<comment type="subcellular location">
    <subcellularLocation>
        <location evidence="1">Membrane</location>
        <topology evidence="1">Multi-pass membrane protein</topology>
    </subcellularLocation>
</comment>
<dbReference type="EMBL" id="DVFZ01000105">
    <property type="protein sequence ID" value="HIQ83686.1"/>
    <property type="molecule type" value="Genomic_DNA"/>
</dbReference>
<keyword evidence="4 6" id="KW-1133">Transmembrane helix</keyword>
<dbReference type="GO" id="GO:0016020">
    <property type="term" value="C:membrane"/>
    <property type="evidence" value="ECO:0007669"/>
    <property type="project" value="UniProtKB-SubCell"/>
</dbReference>
<evidence type="ECO:0000256" key="4">
    <source>
        <dbReference type="ARBA" id="ARBA00022989"/>
    </source>
</evidence>
<evidence type="ECO:0000256" key="2">
    <source>
        <dbReference type="ARBA" id="ARBA00009773"/>
    </source>
</evidence>
<feature type="transmembrane region" description="Helical" evidence="6">
    <location>
        <begin position="20"/>
        <end position="53"/>
    </location>
</feature>
<sequence>MGFWENVKRFNERWNDLPRRVAIVLLVLAALFVLASLFSYIAPSVIAMALAWVIHPVARRLENLFRKIKLPPRLASLIAVVVMYGVISVILFLIGARLVEETRSLIAAVPGWVSEASAWVQQWTDGGGLHMLEMPPEILSFINSAINEGLNWLRSFSLELLGSVGNWTISTVMNLPQIILFIVLTIMSTIYMVSDRQRIFAFFRRWLPERASGKVKMLKDTVFRGIAGQIKSALIMMALIAVELTVGFVILRIPYSVLLALLIGIMDALPIIGAGLFLIPMSAIGFITGDIGMGVGVAVLYILTIVTRQIVEPRVVSVQLGLYPLVTMAAMYAGLCVMGFGGMLLGPVVVLILKAALSPPPDTTVPEAHRAHRYIRKQKRPPAAGM</sequence>
<evidence type="ECO:0000313" key="8">
    <source>
        <dbReference type="Proteomes" id="UP000824260"/>
    </source>
</evidence>
<dbReference type="GO" id="GO:0055085">
    <property type="term" value="P:transmembrane transport"/>
    <property type="evidence" value="ECO:0007669"/>
    <property type="project" value="TreeGrafter"/>
</dbReference>
<reference evidence="7" key="1">
    <citation type="submission" date="2020-10" db="EMBL/GenBank/DDBJ databases">
        <authorList>
            <person name="Gilroy R."/>
        </authorList>
    </citation>
    <scope>NUCLEOTIDE SEQUENCE</scope>
    <source>
        <strain evidence="7">ChiSjej6B24-2974</strain>
    </source>
</reference>
<dbReference type="Proteomes" id="UP000824260">
    <property type="component" value="Unassembled WGS sequence"/>
</dbReference>
<dbReference type="InterPro" id="IPR014227">
    <property type="entry name" value="YtvI-like"/>
</dbReference>
<dbReference type="InterPro" id="IPR002549">
    <property type="entry name" value="AI-2E-like"/>
</dbReference>
<dbReference type="AlphaFoldDB" id="A0A9D0ZQD2"/>
<comment type="similarity">
    <text evidence="2">Belongs to the autoinducer-2 exporter (AI-2E) (TC 2.A.86) family.</text>
</comment>
<name>A0A9D0ZQD2_9FIRM</name>
<protein>
    <submittedName>
        <fullName evidence="7">Sporulation integral membrane protein YtvI</fullName>
    </submittedName>
</protein>
<feature type="transmembrane region" description="Helical" evidence="6">
    <location>
        <begin position="233"/>
        <end position="251"/>
    </location>
</feature>
<feature type="transmembrane region" description="Helical" evidence="6">
    <location>
        <begin position="175"/>
        <end position="194"/>
    </location>
</feature>
<keyword evidence="5 6" id="KW-0472">Membrane</keyword>
<proteinExistence type="inferred from homology"/>
<dbReference type="PANTHER" id="PTHR21716">
    <property type="entry name" value="TRANSMEMBRANE PROTEIN"/>
    <property type="match status" value="1"/>
</dbReference>
<reference evidence="7" key="2">
    <citation type="journal article" date="2021" name="PeerJ">
        <title>Extensive microbial diversity within the chicken gut microbiome revealed by metagenomics and culture.</title>
        <authorList>
            <person name="Gilroy R."/>
            <person name="Ravi A."/>
            <person name="Getino M."/>
            <person name="Pursley I."/>
            <person name="Horton D.L."/>
            <person name="Alikhan N.F."/>
            <person name="Baker D."/>
            <person name="Gharbi K."/>
            <person name="Hall N."/>
            <person name="Watson M."/>
            <person name="Adriaenssens E.M."/>
            <person name="Foster-Nyarko E."/>
            <person name="Jarju S."/>
            <person name="Secka A."/>
            <person name="Antonio M."/>
            <person name="Oren A."/>
            <person name="Chaudhuri R.R."/>
            <person name="La Ragione R."/>
            <person name="Hildebrand F."/>
            <person name="Pallen M.J."/>
        </authorList>
    </citation>
    <scope>NUCLEOTIDE SEQUENCE</scope>
    <source>
        <strain evidence="7">ChiSjej6B24-2974</strain>
    </source>
</reference>
<feature type="transmembrane region" description="Helical" evidence="6">
    <location>
        <begin position="257"/>
        <end position="279"/>
    </location>
</feature>
<feature type="transmembrane region" description="Helical" evidence="6">
    <location>
        <begin position="74"/>
        <end position="95"/>
    </location>
</feature>
<evidence type="ECO:0000313" key="7">
    <source>
        <dbReference type="EMBL" id="HIQ83686.1"/>
    </source>
</evidence>
<comment type="caution">
    <text evidence="7">The sequence shown here is derived from an EMBL/GenBank/DDBJ whole genome shotgun (WGS) entry which is preliminary data.</text>
</comment>
<dbReference type="NCBIfam" id="TIGR02872">
    <property type="entry name" value="spore_ytvI"/>
    <property type="match status" value="1"/>
</dbReference>
<organism evidence="7 8">
    <name type="scientific">Candidatus Pullichristensenella stercorigallinarum</name>
    <dbReference type="NCBI Taxonomy" id="2840909"/>
    <lineage>
        <taxon>Bacteria</taxon>
        <taxon>Bacillati</taxon>
        <taxon>Bacillota</taxon>
        <taxon>Clostridia</taxon>
        <taxon>Candidatus Pullichristensenella</taxon>
    </lineage>
</organism>
<keyword evidence="3 6" id="KW-0812">Transmembrane</keyword>
<evidence type="ECO:0000256" key="3">
    <source>
        <dbReference type="ARBA" id="ARBA00022692"/>
    </source>
</evidence>
<dbReference type="PANTHER" id="PTHR21716:SF68">
    <property type="entry name" value="TRANSPORT PROTEIN YTVI-RELATED"/>
    <property type="match status" value="1"/>
</dbReference>
<dbReference type="Pfam" id="PF01594">
    <property type="entry name" value="AI-2E_transport"/>
    <property type="match status" value="1"/>
</dbReference>
<evidence type="ECO:0000256" key="5">
    <source>
        <dbReference type="ARBA" id="ARBA00023136"/>
    </source>
</evidence>
<gene>
    <name evidence="7" type="primary">ytvI</name>
    <name evidence="7" type="ORF">IAA52_11360</name>
</gene>
<evidence type="ECO:0000256" key="6">
    <source>
        <dbReference type="SAM" id="Phobius"/>
    </source>
</evidence>
<feature type="transmembrane region" description="Helical" evidence="6">
    <location>
        <begin position="291"/>
        <end position="311"/>
    </location>
</feature>
<accession>A0A9D0ZQD2</accession>
<feature type="transmembrane region" description="Helical" evidence="6">
    <location>
        <begin position="331"/>
        <end position="353"/>
    </location>
</feature>